<keyword evidence="3" id="KW-1185">Reference proteome</keyword>
<dbReference type="AlphaFoldDB" id="A0A1G7EPQ3"/>
<proteinExistence type="predicted"/>
<evidence type="ECO:0000313" key="2">
    <source>
        <dbReference type="EMBL" id="SDE65644.1"/>
    </source>
</evidence>
<feature type="region of interest" description="Disordered" evidence="1">
    <location>
        <begin position="88"/>
        <end position="118"/>
    </location>
</feature>
<evidence type="ECO:0000256" key="1">
    <source>
        <dbReference type="SAM" id="MobiDB-lite"/>
    </source>
</evidence>
<accession>A0A1G7EPQ3</accession>
<protein>
    <submittedName>
        <fullName evidence="2">Uncharacterized protein</fullName>
    </submittedName>
</protein>
<sequence length="118" mass="12342">MSERAGRCPHSDTLAGEFRALADTLLERITPLLDPLLDADATPASCANCPVCAVLALLRGERPELAVTLAHHAAGVLGALRTVLDGYPEGPAREGTNGDGGTHGAGRRRVQRIPVTRV</sequence>
<dbReference type="RefSeq" id="WP_093075718.1">
    <property type="nucleotide sequence ID" value="NZ_FNBE01000001.1"/>
</dbReference>
<evidence type="ECO:0000313" key="3">
    <source>
        <dbReference type="Proteomes" id="UP000198967"/>
    </source>
</evidence>
<name>A0A1G7EPQ3_PSEOR</name>
<dbReference type="STRING" id="366584.SAMN05216377_101440"/>
<gene>
    <name evidence="2" type="ORF">SAMN05216377_101440</name>
</gene>
<dbReference type="Proteomes" id="UP000198967">
    <property type="component" value="Unassembled WGS sequence"/>
</dbReference>
<dbReference type="EMBL" id="FNBE01000001">
    <property type="protein sequence ID" value="SDE65644.1"/>
    <property type="molecule type" value="Genomic_DNA"/>
</dbReference>
<organism evidence="2 3">
    <name type="scientific">Pseudonocardia oroxyli</name>
    <dbReference type="NCBI Taxonomy" id="366584"/>
    <lineage>
        <taxon>Bacteria</taxon>
        <taxon>Bacillati</taxon>
        <taxon>Actinomycetota</taxon>
        <taxon>Actinomycetes</taxon>
        <taxon>Pseudonocardiales</taxon>
        <taxon>Pseudonocardiaceae</taxon>
        <taxon>Pseudonocardia</taxon>
    </lineage>
</organism>
<reference evidence="2 3" key="1">
    <citation type="submission" date="2016-10" db="EMBL/GenBank/DDBJ databases">
        <authorList>
            <person name="de Groot N.N."/>
        </authorList>
    </citation>
    <scope>NUCLEOTIDE SEQUENCE [LARGE SCALE GENOMIC DNA]</scope>
    <source>
        <strain evidence="2 3">CGMCC 4.3143</strain>
    </source>
</reference>